<gene>
    <name evidence="1" type="ORF">I7I51_04212</name>
</gene>
<reference evidence="1" key="1">
    <citation type="submission" date="2021-01" db="EMBL/GenBank/DDBJ databases">
        <title>Chromosome-level genome assembly of a human fungal pathogen reveals clustering of transcriptionally co-regulated genes.</title>
        <authorList>
            <person name="Voorhies M."/>
            <person name="Cohen S."/>
            <person name="Shea T.P."/>
            <person name="Petrus S."/>
            <person name="Munoz J.F."/>
            <person name="Poplawski S."/>
            <person name="Goldman W.E."/>
            <person name="Michael T."/>
            <person name="Cuomo C.A."/>
            <person name="Sil A."/>
            <person name="Beyhan S."/>
        </authorList>
    </citation>
    <scope>NUCLEOTIDE SEQUENCE</scope>
    <source>
        <strain evidence="1">WU24</strain>
    </source>
</reference>
<organism evidence="1 2">
    <name type="scientific">Ajellomyces capsulatus</name>
    <name type="common">Darling's disease fungus</name>
    <name type="synonym">Histoplasma capsulatum</name>
    <dbReference type="NCBI Taxonomy" id="5037"/>
    <lineage>
        <taxon>Eukaryota</taxon>
        <taxon>Fungi</taxon>
        <taxon>Dikarya</taxon>
        <taxon>Ascomycota</taxon>
        <taxon>Pezizomycotina</taxon>
        <taxon>Eurotiomycetes</taxon>
        <taxon>Eurotiomycetidae</taxon>
        <taxon>Onygenales</taxon>
        <taxon>Ajellomycetaceae</taxon>
        <taxon>Histoplasma</taxon>
    </lineage>
</organism>
<dbReference type="EMBL" id="CP069111">
    <property type="protein sequence ID" value="QSS62035.1"/>
    <property type="molecule type" value="Genomic_DNA"/>
</dbReference>
<proteinExistence type="predicted"/>
<dbReference type="AlphaFoldDB" id="A0A8A1M8G4"/>
<dbReference type="Proteomes" id="UP000663671">
    <property type="component" value="Chromosome 5"/>
</dbReference>
<evidence type="ECO:0000313" key="1">
    <source>
        <dbReference type="EMBL" id="QSS62035.1"/>
    </source>
</evidence>
<dbReference type="VEuPathDB" id="FungiDB:I7I51_04212"/>
<sequence length="169" mass="18359">MEKSMEGFGGVGCDKNSNLGLKIIYRVGWDFTEAVHSTNVESGAKALVPARRVACQQNMRVEDCVFSHYCLCIGGVFKHAAMYDGRPWVLRQDNMCQAAEPLVAYCRYHTGVSGLRLRKGRGVFIAHLCAAPYCSAADGGKPLANFSTSSQHISSPSAPWQQHCSGCPV</sequence>
<protein>
    <submittedName>
        <fullName evidence="1">Uncharacterized protein</fullName>
    </submittedName>
</protein>
<name>A0A8A1M8G4_AJECA</name>
<accession>A0A8A1M8G4</accession>
<evidence type="ECO:0000313" key="2">
    <source>
        <dbReference type="Proteomes" id="UP000663671"/>
    </source>
</evidence>